<dbReference type="InterPro" id="IPR012094">
    <property type="entry name" value="tRNA_Ile_lys_synt"/>
</dbReference>
<comment type="similarity">
    <text evidence="8">Belongs to the tRNA(Ile)-lysidine synthase family.</text>
</comment>
<dbReference type="HAMAP" id="MF_01161">
    <property type="entry name" value="tRNA_Ile_lys_synt"/>
    <property type="match status" value="1"/>
</dbReference>
<comment type="subcellular location">
    <subcellularLocation>
        <location evidence="1 8">Cytoplasm</location>
    </subcellularLocation>
</comment>
<dbReference type="SMART" id="SM00977">
    <property type="entry name" value="TilS_C"/>
    <property type="match status" value="1"/>
</dbReference>
<dbReference type="eggNOG" id="COG0037">
    <property type="taxonomic scope" value="Bacteria"/>
</dbReference>
<dbReference type="GO" id="GO:0006400">
    <property type="term" value="P:tRNA modification"/>
    <property type="evidence" value="ECO:0007669"/>
    <property type="project" value="UniProtKB-UniRule"/>
</dbReference>
<evidence type="ECO:0000313" key="11">
    <source>
        <dbReference type="Proteomes" id="UP000030647"/>
    </source>
</evidence>
<keyword evidence="11" id="KW-1185">Reference proteome</keyword>
<dbReference type="InterPro" id="IPR014729">
    <property type="entry name" value="Rossmann-like_a/b/a_fold"/>
</dbReference>
<evidence type="ECO:0000256" key="1">
    <source>
        <dbReference type="ARBA" id="ARBA00004496"/>
    </source>
</evidence>
<dbReference type="OrthoDB" id="9807403at2"/>
<dbReference type="Proteomes" id="UP000030647">
    <property type="component" value="Unassembled WGS sequence"/>
</dbReference>
<dbReference type="STRING" id="1231336.L248_1808"/>
<keyword evidence="5" id="KW-0547">Nucleotide-binding</keyword>
<dbReference type="InterPro" id="IPR011063">
    <property type="entry name" value="TilS/TtcA_N"/>
</dbReference>
<dbReference type="Pfam" id="PF01171">
    <property type="entry name" value="ATP_bind_3"/>
    <property type="match status" value="1"/>
</dbReference>
<dbReference type="EMBL" id="KI271609">
    <property type="protein sequence ID" value="ERL63917.1"/>
    <property type="molecule type" value="Genomic_DNA"/>
</dbReference>
<dbReference type="GO" id="GO:0032267">
    <property type="term" value="F:tRNA(Ile)-lysidine synthase activity"/>
    <property type="evidence" value="ECO:0007669"/>
    <property type="project" value="UniProtKB-EC"/>
</dbReference>
<feature type="domain" description="Lysidine-tRNA(Ile) synthetase C-terminal" evidence="9">
    <location>
        <begin position="364"/>
        <end position="437"/>
    </location>
</feature>
<evidence type="ECO:0000256" key="7">
    <source>
        <dbReference type="ARBA" id="ARBA00048539"/>
    </source>
</evidence>
<evidence type="ECO:0000256" key="5">
    <source>
        <dbReference type="ARBA" id="ARBA00022741"/>
    </source>
</evidence>
<dbReference type="PANTHER" id="PTHR43033">
    <property type="entry name" value="TRNA(ILE)-LYSIDINE SYNTHASE-RELATED"/>
    <property type="match status" value="1"/>
</dbReference>
<dbReference type="InterPro" id="IPR012795">
    <property type="entry name" value="tRNA_Ile_lys_synt_N"/>
</dbReference>
<dbReference type="NCBIfam" id="TIGR02433">
    <property type="entry name" value="lysidine_TilS_C"/>
    <property type="match status" value="1"/>
</dbReference>
<dbReference type="NCBIfam" id="TIGR02432">
    <property type="entry name" value="lysidine_TilS_N"/>
    <property type="match status" value="1"/>
</dbReference>
<reference evidence="11" key="1">
    <citation type="journal article" date="2013" name="Genome Announc.">
        <title>Whole-Genome Sequencing of Lactobacillus shenzhenensis Strain LY-73T.</title>
        <authorList>
            <person name="Lin Z."/>
            <person name="Liu Z."/>
            <person name="Yang R."/>
            <person name="Zou Y."/>
            <person name="Wan D."/>
            <person name="Chen J."/>
            <person name="Guo M."/>
            <person name="Zhao J."/>
            <person name="Fang C."/>
            <person name="Yang R."/>
            <person name="Liu F."/>
        </authorList>
    </citation>
    <scope>NUCLEOTIDE SEQUENCE [LARGE SCALE GENOMIC DNA]</scope>
    <source>
        <strain evidence="11">LY-73</strain>
    </source>
</reference>
<dbReference type="SUPFAM" id="SSF52402">
    <property type="entry name" value="Adenine nucleotide alpha hydrolases-like"/>
    <property type="match status" value="1"/>
</dbReference>
<keyword evidence="3 8" id="KW-0436">Ligase</keyword>
<sequence length="438" mass="48771">MLTRTGFWAKAQELHLVTPGDTIVVGVSAGVDSMTLLDLLRHAPAAQHLAVRVVYVDHQLRPESAAEADFVRTFCAAHQLPLDAVTWHHPPLDHGVEEAARTFRYRAFAAALRHFSAHTLWLAHHNDDALETVVMKLARSGSVFEQPGLQLVSDRPGYTLVRPLLPYPKTAIRAYADRHRVPHYEDASNQDLRYQRNQVRTAVVPAVRALNTQSAAHVLRYTEEMTAAKALLTERLAQLAAAMTSRQGPETLIARSVFNALPRGQRSLLLQYLAGPTAPLTGRQLTQCLGLAESRRASGAVQLAGGWQCRISYDEIRLTRENQSQDGGIFLPVQLSLLSTVFYPDGHWWHLAPAGPGLAVPAGVVLRHRRPGDMIQLPSGQHQALRRFFINQKIRRDQRETLVLAAVGDQVWCIPGYYQRQLSGMAQPDTMKGMLTYR</sequence>
<protein>
    <recommendedName>
        <fullName evidence="8">tRNA(Ile)-lysidine synthase</fullName>
        <ecNumber evidence="8">6.3.4.19</ecNumber>
    </recommendedName>
    <alternativeName>
        <fullName evidence="8">tRNA(Ile)-2-lysyl-cytidine synthase</fullName>
    </alternativeName>
    <alternativeName>
        <fullName evidence="8">tRNA(Ile)-lysidine synthetase</fullName>
    </alternativeName>
</protein>
<evidence type="ECO:0000259" key="9">
    <source>
        <dbReference type="SMART" id="SM00977"/>
    </source>
</evidence>
<dbReference type="GO" id="GO:0005737">
    <property type="term" value="C:cytoplasm"/>
    <property type="evidence" value="ECO:0007669"/>
    <property type="project" value="UniProtKB-SubCell"/>
</dbReference>
<dbReference type="AlphaFoldDB" id="U4TQY4"/>
<evidence type="ECO:0000256" key="3">
    <source>
        <dbReference type="ARBA" id="ARBA00022598"/>
    </source>
</evidence>
<dbReference type="Pfam" id="PF11734">
    <property type="entry name" value="TilS_C"/>
    <property type="match status" value="1"/>
</dbReference>
<keyword evidence="6" id="KW-0067">ATP-binding</keyword>
<evidence type="ECO:0000256" key="6">
    <source>
        <dbReference type="ARBA" id="ARBA00022840"/>
    </source>
</evidence>
<dbReference type="InterPro" id="IPR012796">
    <property type="entry name" value="Lysidine-tRNA-synth_C"/>
</dbReference>
<evidence type="ECO:0000256" key="8">
    <source>
        <dbReference type="HAMAP-Rule" id="MF_01161"/>
    </source>
</evidence>
<dbReference type="RefSeq" id="WP_022530814.1">
    <property type="nucleotide sequence ID" value="NZ_KI271609.1"/>
</dbReference>
<comment type="function">
    <text evidence="8">Ligates lysine onto the cytidine present at position 34 of the AUA codon-specific tRNA(Ile) that contains the anticodon CAU, in an ATP-dependent manner. Cytidine is converted to lysidine, thus changing the amino acid specificity of the tRNA from methionine to isoleucine.</text>
</comment>
<dbReference type="GO" id="GO:0005524">
    <property type="term" value="F:ATP binding"/>
    <property type="evidence" value="ECO:0007669"/>
    <property type="project" value="UniProtKB-KW"/>
</dbReference>
<dbReference type="CDD" id="cd01992">
    <property type="entry name" value="TilS_N"/>
    <property type="match status" value="1"/>
</dbReference>
<accession>U4TQY4</accession>
<dbReference type="PANTHER" id="PTHR43033:SF1">
    <property type="entry name" value="TRNA(ILE)-LYSIDINE SYNTHASE-RELATED"/>
    <property type="match status" value="1"/>
</dbReference>
<gene>
    <name evidence="8" type="primary">tilS</name>
    <name evidence="10" type="ORF">L248_1808</name>
</gene>
<evidence type="ECO:0000313" key="10">
    <source>
        <dbReference type="EMBL" id="ERL63917.1"/>
    </source>
</evidence>
<evidence type="ECO:0000256" key="2">
    <source>
        <dbReference type="ARBA" id="ARBA00022490"/>
    </source>
</evidence>
<evidence type="ECO:0000256" key="4">
    <source>
        <dbReference type="ARBA" id="ARBA00022694"/>
    </source>
</evidence>
<name>U4TQY4_9LACO</name>
<organism evidence="10 11">
    <name type="scientific">Schleiferilactobacillus shenzhenensis LY-73</name>
    <dbReference type="NCBI Taxonomy" id="1231336"/>
    <lineage>
        <taxon>Bacteria</taxon>
        <taxon>Bacillati</taxon>
        <taxon>Bacillota</taxon>
        <taxon>Bacilli</taxon>
        <taxon>Lactobacillales</taxon>
        <taxon>Lactobacillaceae</taxon>
        <taxon>Schleiferilactobacillus</taxon>
    </lineage>
</organism>
<comment type="caution">
    <text evidence="8">Lacks conserved residue(s) required for the propagation of feature annotation.</text>
</comment>
<comment type="catalytic activity">
    <reaction evidence="7 8">
        <text>cytidine(34) in tRNA(Ile2) + L-lysine + ATP = lysidine(34) in tRNA(Ile2) + AMP + diphosphate + H(+)</text>
        <dbReference type="Rhea" id="RHEA:43744"/>
        <dbReference type="Rhea" id="RHEA-COMP:10625"/>
        <dbReference type="Rhea" id="RHEA-COMP:10670"/>
        <dbReference type="ChEBI" id="CHEBI:15378"/>
        <dbReference type="ChEBI" id="CHEBI:30616"/>
        <dbReference type="ChEBI" id="CHEBI:32551"/>
        <dbReference type="ChEBI" id="CHEBI:33019"/>
        <dbReference type="ChEBI" id="CHEBI:82748"/>
        <dbReference type="ChEBI" id="CHEBI:83665"/>
        <dbReference type="ChEBI" id="CHEBI:456215"/>
        <dbReference type="EC" id="6.3.4.19"/>
    </reaction>
</comment>
<dbReference type="SUPFAM" id="SSF56037">
    <property type="entry name" value="PheT/TilS domain"/>
    <property type="match status" value="1"/>
</dbReference>
<dbReference type="EC" id="6.3.4.19" evidence="8"/>
<proteinExistence type="inferred from homology"/>
<dbReference type="Gene3D" id="3.40.50.620">
    <property type="entry name" value="HUPs"/>
    <property type="match status" value="1"/>
</dbReference>
<keyword evidence="4 8" id="KW-0819">tRNA processing</keyword>
<dbReference type="HOGENOM" id="CLU_018869_0_2_9"/>
<keyword evidence="2 8" id="KW-0963">Cytoplasm</keyword>